<protein>
    <submittedName>
        <fullName evidence="5">DNA-binding transcriptional MerR regulator</fullName>
    </submittedName>
</protein>
<dbReference type="SMART" id="SM00422">
    <property type="entry name" value="HTH_MERR"/>
    <property type="match status" value="1"/>
</dbReference>
<dbReference type="InterPro" id="IPR009061">
    <property type="entry name" value="DNA-bd_dom_put_sf"/>
</dbReference>
<evidence type="ECO:0000256" key="3">
    <source>
        <dbReference type="ARBA" id="ARBA00023163"/>
    </source>
</evidence>
<dbReference type="EMBL" id="JACICD010000002">
    <property type="protein sequence ID" value="MBB3770535.1"/>
    <property type="molecule type" value="Genomic_DNA"/>
</dbReference>
<evidence type="ECO:0000313" key="5">
    <source>
        <dbReference type="EMBL" id="MBB3770535.1"/>
    </source>
</evidence>
<dbReference type="AlphaFoldDB" id="A0A839Z8I1"/>
<dbReference type="CDD" id="cd04785">
    <property type="entry name" value="HTH_CadR-PbrR-like"/>
    <property type="match status" value="1"/>
</dbReference>
<feature type="domain" description="HTH merR-type" evidence="4">
    <location>
        <begin position="9"/>
        <end position="78"/>
    </location>
</feature>
<evidence type="ECO:0000256" key="1">
    <source>
        <dbReference type="ARBA" id="ARBA00023015"/>
    </source>
</evidence>
<dbReference type="PANTHER" id="PTHR30204">
    <property type="entry name" value="REDOX-CYCLING DRUG-SENSING TRANSCRIPTIONAL ACTIVATOR SOXR"/>
    <property type="match status" value="1"/>
</dbReference>
<organism evidence="5 6">
    <name type="scientific">Ancylobacter tetraedralis</name>
    <dbReference type="NCBI Taxonomy" id="217068"/>
    <lineage>
        <taxon>Bacteria</taxon>
        <taxon>Pseudomonadati</taxon>
        <taxon>Pseudomonadota</taxon>
        <taxon>Alphaproteobacteria</taxon>
        <taxon>Hyphomicrobiales</taxon>
        <taxon>Xanthobacteraceae</taxon>
        <taxon>Ancylobacter</taxon>
    </lineage>
</organism>
<dbReference type="RefSeq" id="WP_183188734.1">
    <property type="nucleotide sequence ID" value="NZ_JACICD010000002.1"/>
</dbReference>
<dbReference type="InterPro" id="IPR000551">
    <property type="entry name" value="MerR-type_HTH_dom"/>
</dbReference>
<keyword evidence="3" id="KW-0804">Transcription</keyword>
<gene>
    <name evidence="5" type="ORF">FHS55_001130</name>
</gene>
<proteinExistence type="predicted"/>
<name>A0A839Z8I1_9HYPH</name>
<dbReference type="Proteomes" id="UP000533469">
    <property type="component" value="Unassembled WGS sequence"/>
</dbReference>
<accession>A0A839Z8I1</accession>
<dbReference type="InterPro" id="IPR047057">
    <property type="entry name" value="MerR_fam"/>
</dbReference>
<dbReference type="PROSITE" id="PS50937">
    <property type="entry name" value="HTH_MERR_2"/>
    <property type="match status" value="1"/>
</dbReference>
<sequence>MSRTEPAGTFTIGEAARSSGVKVPTIRYYEEIGLLPAPPRTEGGRRSYGAADMRRLAFIRHARELGFEIEAIRTLLQLQDQPEQPCAAADAIARDRLIEVERRIASLTALKAELQRMVEGCSHGHVAACRVIEILADHGECRHHHGPAEPGGIGR</sequence>
<dbReference type="Pfam" id="PF13411">
    <property type="entry name" value="MerR_1"/>
    <property type="match status" value="1"/>
</dbReference>
<keyword evidence="1" id="KW-0805">Transcription regulation</keyword>
<keyword evidence="2 5" id="KW-0238">DNA-binding</keyword>
<keyword evidence="6" id="KW-1185">Reference proteome</keyword>
<dbReference type="PRINTS" id="PR00040">
    <property type="entry name" value="HTHMERR"/>
</dbReference>
<dbReference type="GO" id="GO:0003677">
    <property type="term" value="F:DNA binding"/>
    <property type="evidence" value="ECO:0007669"/>
    <property type="project" value="UniProtKB-KW"/>
</dbReference>
<dbReference type="GO" id="GO:0003700">
    <property type="term" value="F:DNA-binding transcription factor activity"/>
    <property type="evidence" value="ECO:0007669"/>
    <property type="project" value="InterPro"/>
</dbReference>
<dbReference type="PANTHER" id="PTHR30204:SF94">
    <property type="entry name" value="HEAVY METAL-DEPENDENT TRANSCRIPTIONAL REGULATOR HI_0293-RELATED"/>
    <property type="match status" value="1"/>
</dbReference>
<evidence type="ECO:0000313" key="6">
    <source>
        <dbReference type="Proteomes" id="UP000533469"/>
    </source>
</evidence>
<dbReference type="SUPFAM" id="SSF46955">
    <property type="entry name" value="Putative DNA-binding domain"/>
    <property type="match status" value="1"/>
</dbReference>
<evidence type="ECO:0000256" key="2">
    <source>
        <dbReference type="ARBA" id="ARBA00023125"/>
    </source>
</evidence>
<comment type="caution">
    <text evidence="5">The sequence shown here is derived from an EMBL/GenBank/DDBJ whole genome shotgun (WGS) entry which is preliminary data.</text>
</comment>
<dbReference type="PROSITE" id="PS00552">
    <property type="entry name" value="HTH_MERR_1"/>
    <property type="match status" value="1"/>
</dbReference>
<evidence type="ECO:0000259" key="4">
    <source>
        <dbReference type="PROSITE" id="PS50937"/>
    </source>
</evidence>
<dbReference type="Gene3D" id="1.10.1660.10">
    <property type="match status" value="1"/>
</dbReference>
<reference evidence="5 6" key="1">
    <citation type="submission" date="2020-08" db="EMBL/GenBank/DDBJ databases">
        <title>Genomic Encyclopedia of Type Strains, Phase IV (KMG-IV): sequencing the most valuable type-strain genomes for metagenomic binning, comparative biology and taxonomic classification.</title>
        <authorList>
            <person name="Goeker M."/>
        </authorList>
    </citation>
    <scope>NUCLEOTIDE SEQUENCE [LARGE SCALE GENOMIC DNA]</scope>
    <source>
        <strain evidence="5 6">DSM 5895</strain>
    </source>
</reference>